<proteinExistence type="predicted"/>
<evidence type="ECO:0000313" key="4">
    <source>
        <dbReference type="Proteomes" id="UP001140272"/>
    </source>
</evidence>
<feature type="region of interest" description="Disordered" evidence="1">
    <location>
        <begin position="451"/>
        <end position="517"/>
    </location>
</feature>
<comment type="caution">
    <text evidence="3">The sequence shown here is derived from an EMBL/GenBank/DDBJ whole genome shotgun (WGS) entry which is preliminary data.</text>
</comment>
<organism evidence="3 4">
    <name type="scientific">Mycolicibacterium rufum</name>
    <dbReference type="NCBI Taxonomy" id="318424"/>
    <lineage>
        <taxon>Bacteria</taxon>
        <taxon>Bacillati</taxon>
        <taxon>Actinomycetota</taxon>
        <taxon>Actinomycetes</taxon>
        <taxon>Mycobacteriales</taxon>
        <taxon>Mycobacteriaceae</taxon>
        <taxon>Mycolicibacterium</taxon>
    </lineage>
</organism>
<dbReference type="InterPro" id="IPR021424">
    <property type="entry name" value="PorA"/>
</dbReference>
<feature type="region of interest" description="Disordered" evidence="1">
    <location>
        <begin position="125"/>
        <end position="150"/>
    </location>
</feature>
<feature type="compositionally biased region" description="Basic residues" evidence="1">
    <location>
        <begin position="505"/>
        <end position="514"/>
    </location>
</feature>
<evidence type="ECO:0000313" key="3">
    <source>
        <dbReference type="EMBL" id="MCV7070875.1"/>
    </source>
</evidence>
<feature type="compositionally biased region" description="Basic residues" evidence="1">
    <location>
        <begin position="461"/>
        <end position="477"/>
    </location>
</feature>
<dbReference type="AlphaFoldDB" id="A0A9X2YCP3"/>
<sequence>MNRAVALRFAACGIMGLGAALLIAALLLTTYTKGKISKIPLDIDSTLVSDGTGDAFDPASLNTQRFVVNKDVPVVMQQQISVESPANADVVTLQVGDTLRRSDQQQDKGLLLAMVDTVTLDRKTAEAVSSESNPGGAVQKPRAIEDENPPTNIALPHEGLAYRFPFDTQKKTYPFFDAIAQKPYDANYAGEEDVNGLTTYKFTQNVGFDDDGKLVEPVKYASLYDDDADSQVTARAALWGLEGDPEEPITMTRYYAAQRTFWVDPVSGTIVKETDRGYHYYAREALKPEVTFVDYTVTTNDESVEAQVAAASDERDRVALWGRILPITFTALGLVLLIGGVLLGSFSLRAESMLIDPGLDDTGNRFFGGRGDEGEPVPGAEAKTEKLPAQRRRICRRTDRSDRPPPSADRAGVRAGARGGGDRAAAGAGLSAAARRGVDAAVVPHRCRAGADAGRAARAAPGRRGRAGVLCARRRRGGQGTADPRDLAGRLGSGPARRSDAARRGSGRPVRRGHRGDLESVCGRTSAAGALESADRLRRAAVGGGVGAGAALVAGGASRRGGRCCSGRRWPD</sequence>
<feature type="transmembrane region" description="Helical" evidence="2">
    <location>
        <begin position="6"/>
        <end position="28"/>
    </location>
</feature>
<dbReference type="EMBL" id="JACKRN010000404">
    <property type="protein sequence ID" value="MCV7070875.1"/>
    <property type="molecule type" value="Genomic_DNA"/>
</dbReference>
<feature type="compositionally biased region" description="Low complexity" evidence="1">
    <location>
        <begin position="451"/>
        <end position="460"/>
    </location>
</feature>
<keyword evidence="2" id="KW-1133">Transmembrane helix</keyword>
<dbReference type="Proteomes" id="UP001140272">
    <property type="component" value="Unassembled WGS sequence"/>
</dbReference>
<accession>A0A9X2YCP3</accession>
<dbReference type="Pfam" id="PF11271">
    <property type="entry name" value="PorA"/>
    <property type="match status" value="1"/>
</dbReference>
<evidence type="ECO:0000256" key="2">
    <source>
        <dbReference type="SAM" id="Phobius"/>
    </source>
</evidence>
<reference evidence="3" key="2">
    <citation type="journal article" date="2022" name="BMC Genomics">
        <title>Comparative genome analysis of mycobacteria focusing on tRNA and non-coding RNA.</title>
        <authorList>
            <person name="Behra P.R.K."/>
            <person name="Pettersson B.M.F."/>
            <person name="Ramesh M."/>
            <person name="Das S."/>
            <person name="Dasgupta S."/>
            <person name="Kirsebom L.A."/>
        </authorList>
    </citation>
    <scope>NUCLEOTIDE SEQUENCE</scope>
    <source>
        <strain evidence="3">DSM 45406</strain>
    </source>
</reference>
<feature type="region of interest" description="Disordered" evidence="1">
    <location>
        <begin position="365"/>
        <end position="425"/>
    </location>
</feature>
<gene>
    <name evidence="3" type="ORF">H7H73_11005</name>
</gene>
<keyword evidence="2" id="KW-0472">Membrane</keyword>
<evidence type="ECO:0000256" key="1">
    <source>
        <dbReference type="SAM" id="MobiDB-lite"/>
    </source>
</evidence>
<protein>
    <submittedName>
        <fullName evidence="3">DUF3068 domain-containing protein</fullName>
    </submittedName>
</protein>
<name>A0A9X2YCP3_9MYCO</name>
<keyword evidence="2" id="KW-0812">Transmembrane</keyword>
<reference evidence="3" key="1">
    <citation type="submission" date="2020-07" db="EMBL/GenBank/DDBJ databases">
        <authorList>
            <person name="Pettersson B.M.F."/>
            <person name="Behra P.R.K."/>
            <person name="Ramesh M."/>
            <person name="Das S."/>
            <person name="Dasgupta S."/>
            <person name="Kirsebom L.A."/>
        </authorList>
    </citation>
    <scope>NUCLEOTIDE SEQUENCE</scope>
    <source>
        <strain evidence="3">DSM 45406</strain>
    </source>
</reference>
<feature type="transmembrane region" description="Helical" evidence="2">
    <location>
        <begin position="324"/>
        <end position="346"/>
    </location>
</feature>